<proteinExistence type="inferred from homology"/>
<evidence type="ECO:0000256" key="1">
    <source>
        <dbReference type="ARBA" id="ARBA00010554"/>
    </source>
</evidence>
<evidence type="ECO:0000313" key="3">
    <source>
        <dbReference type="Proteomes" id="UP000184295"/>
    </source>
</evidence>
<dbReference type="InterPro" id="IPR003793">
    <property type="entry name" value="UPF0166"/>
</dbReference>
<dbReference type="InterPro" id="IPR015867">
    <property type="entry name" value="N-reg_PII/ATP_PRibTrfase_C"/>
</dbReference>
<gene>
    <name evidence="2" type="ORF">SAMN02745225_01142</name>
</gene>
<comment type="similarity">
    <text evidence="1">Belongs to the UPF0166 family.</text>
</comment>
<dbReference type="STRING" id="1121881.SAMN02745225_01142"/>
<dbReference type="EMBL" id="FQUL01000013">
    <property type="protein sequence ID" value="SHE62342.1"/>
    <property type="molecule type" value="Genomic_DNA"/>
</dbReference>
<dbReference type="RefSeq" id="WP_072789827.1">
    <property type="nucleotide sequence ID" value="NZ_FQUL01000013.1"/>
</dbReference>
<accession>A0A1M4V0A9</accession>
<protein>
    <submittedName>
        <fullName evidence="2">Uncharacterized protein</fullName>
    </submittedName>
</protein>
<organism evidence="2 3">
    <name type="scientific">Ferrithrix thermotolerans DSM 19514</name>
    <dbReference type="NCBI Taxonomy" id="1121881"/>
    <lineage>
        <taxon>Bacteria</taxon>
        <taxon>Bacillati</taxon>
        <taxon>Actinomycetota</taxon>
        <taxon>Acidimicrobiia</taxon>
        <taxon>Acidimicrobiales</taxon>
        <taxon>Acidimicrobiaceae</taxon>
        <taxon>Ferrithrix</taxon>
    </lineage>
</organism>
<dbReference type="InterPro" id="IPR011322">
    <property type="entry name" value="N-reg_PII-like_a/b"/>
</dbReference>
<dbReference type="OrthoDB" id="9795599at2"/>
<keyword evidence="3" id="KW-1185">Reference proteome</keyword>
<dbReference type="AlphaFoldDB" id="A0A1M4V0A9"/>
<reference evidence="3" key="1">
    <citation type="submission" date="2016-11" db="EMBL/GenBank/DDBJ databases">
        <authorList>
            <person name="Varghese N."/>
            <person name="Submissions S."/>
        </authorList>
    </citation>
    <scope>NUCLEOTIDE SEQUENCE [LARGE SCALE GENOMIC DNA]</scope>
    <source>
        <strain evidence="3">DSM 19514</strain>
    </source>
</reference>
<dbReference type="Gene3D" id="3.30.70.120">
    <property type="match status" value="1"/>
</dbReference>
<name>A0A1M4V0A9_9ACTN</name>
<dbReference type="SUPFAM" id="SSF54913">
    <property type="entry name" value="GlnB-like"/>
    <property type="match status" value="1"/>
</dbReference>
<sequence>MLEAFNLTKGLQLVIYLNQSDTIRKRPAAEAIVKKAMELSFMGASVFRAVEGYGSSHRLEIGHLLSLEDDRGEMVVLVDGEQSKTDEFLTWLRDELPGTFLTISEIHHTRLS</sequence>
<dbReference type="Proteomes" id="UP000184295">
    <property type="component" value="Unassembled WGS sequence"/>
</dbReference>
<evidence type="ECO:0000313" key="2">
    <source>
        <dbReference type="EMBL" id="SHE62342.1"/>
    </source>
</evidence>
<dbReference type="Pfam" id="PF02641">
    <property type="entry name" value="DUF190"/>
    <property type="match status" value="1"/>
</dbReference>